<evidence type="ECO:0000259" key="2">
    <source>
        <dbReference type="Pfam" id="PF01636"/>
    </source>
</evidence>
<name>A0ABP3RS37_9ACTN</name>
<protein>
    <submittedName>
        <fullName evidence="4">Uncharacterized protein</fullName>
    </submittedName>
</protein>
<evidence type="ECO:0000259" key="3">
    <source>
        <dbReference type="Pfam" id="PF12146"/>
    </source>
</evidence>
<comment type="caution">
    <text evidence="4">The sequence shown here is derived from an EMBL/GenBank/DDBJ whole genome shotgun (WGS) entry which is preliminary data.</text>
</comment>
<proteinExistence type="predicted"/>
<dbReference type="Pfam" id="PF12146">
    <property type="entry name" value="Hydrolase_4"/>
    <property type="match status" value="1"/>
</dbReference>
<dbReference type="Gene3D" id="3.40.50.1820">
    <property type="entry name" value="alpha/beta hydrolase"/>
    <property type="match status" value="1"/>
</dbReference>
<reference evidence="5" key="1">
    <citation type="journal article" date="2019" name="Int. J. Syst. Evol. Microbiol.">
        <title>The Global Catalogue of Microorganisms (GCM) 10K type strain sequencing project: providing services to taxonomists for standard genome sequencing and annotation.</title>
        <authorList>
            <consortium name="The Broad Institute Genomics Platform"/>
            <consortium name="The Broad Institute Genome Sequencing Center for Infectious Disease"/>
            <person name="Wu L."/>
            <person name="Ma J."/>
        </authorList>
    </citation>
    <scope>NUCLEOTIDE SEQUENCE [LARGE SCALE GENOMIC DNA]</scope>
    <source>
        <strain evidence="5">JCM 5067</strain>
    </source>
</reference>
<dbReference type="Proteomes" id="UP001500668">
    <property type="component" value="Unassembled WGS sequence"/>
</dbReference>
<dbReference type="SUPFAM" id="SSF56112">
    <property type="entry name" value="Protein kinase-like (PK-like)"/>
    <property type="match status" value="1"/>
</dbReference>
<evidence type="ECO:0000313" key="4">
    <source>
        <dbReference type="EMBL" id="GAA0615822.1"/>
    </source>
</evidence>
<gene>
    <name evidence="4" type="ORF">GCM10010394_52330</name>
</gene>
<dbReference type="Gene3D" id="3.90.1200.10">
    <property type="match status" value="1"/>
</dbReference>
<accession>A0ABP3RS37</accession>
<feature type="domain" description="Aminoglycoside phosphotransferase" evidence="2">
    <location>
        <begin position="326"/>
        <end position="534"/>
    </location>
</feature>
<dbReference type="InterPro" id="IPR029058">
    <property type="entry name" value="AB_hydrolase_fold"/>
</dbReference>
<dbReference type="InterPro" id="IPR022742">
    <property type="entry name" value="Hydrolase_4"/>
</dbReference>
<evidence type="ECO:0000313" key="5">
    <source>
        <dbReference type="Proteomes" id="UP001500668"/>
    </source>
</evidence>
<dbReference type="InterPro" id="IPR051678">
    <property type="entry name" value="AGP_Transferase"/>
</dbReference>
<dbReference type="Pfam" id="PF01636">
    <property type="entry name" value="APH"/>
    <property type="match status" value="1"/>
</dbReference>
<feature type="domain" description="Serine aminopeptidase S33" evidence="3">
    <location>
        <begin position="30"/>
        <end position="139"/>
    </location>
</feature>
<dbReference type="PANTHER" id="PTHR21310">
    <property type="entry name" value="AMINOGLYCOSIDE PHOSPHOTRANSFERASE-RELATED-RELATED"/>
    <property type="match status" value="1"/>
</dbReference>
<dbReference type="EMBL" id="BAAACA010000037">
    <property type="protein sequence ID" value="GAA0615822.1"/>
    <property type="molecule type" value="Genomic_DNA"/>
</dbReference>
<dbReference type="PANTHER" id="PTHR21310:SF15">
    <property type="entry name" value="AMINOGLYCOSIDE PHOSPHOTRANSFERASE DOMAIN-CONTAINING PROTEIN"/>
    <property type="match status" value="1"/>
</dbReference>
<feature type="region of interest" description="Disordered" evidence="1">
    <location>
        <begin position="302"/>
        <end position="322"/>
    </location>
</feature>
<dbReference type="InterPro" id="IPR002575">
    <property type="entry name" value="Aminoglycoside_PTrfase"/>
</dbReference>
<dbReference type="InterPro" id="IPR011009">
    <property type="entry name" value="Kinase-like_dom_sf"/>
</dbReference>
<organism evidence="4 5">
    <name type="scientific">Streptomyces crystallinus</name>
    <dbReference type="NCBI Taxonomy" id="68191"/>
    <lineage>
        <taxon>Bacteria</taxon>
        <taxon>Bacillati</taxon>
        <taxon>Actinomycetota</taxon>
        <taxon>Actinomycetes</taxon>
        <taxon>Kitasatosporales</taxon>
        <taxon>Streptomycetaceae</taxon>
        <taxon>Streptomyces</taxon>
    </lineage>
</organism>
<sequence length="610" mass="65997">MAQVTEAVGEFDGERISCAVAEPDGVVPSVTVVLLHGAGSGDKARLAELGEDFRARGHRVLALDFSGHGASSGALAELSLERRFRQARAAIDAYVPPGQSLVLTGFSMSGQTVADLSAHYGSRVAGIGLCAPAVYADAAWSEPFGAEPGAPGTPPDAPVSRFTEILRTPDSWRGSRALDVFRALRTRVVLAVPKVDEIIPYAVTEAVSQALAAGNEPRFTRLTFEGAHHRLGVWFREHPVERARFVDALLDDLGADGWELTRRWVEKSLPRGERVRDAVALRGGWTSQMRLVRTEGSDGLLDDGLLKKGGGTPSQEDGVRAEPATAARELVLRSFAKPFYRRHAHGLLAREADVLGLLAGTDVPAPVLVAVDPRGEHCDHPSLLMTRLEGAVRLDEEDLERRIGLLAAQLLDIHRVRVPEADRPREYEAWTSADRVRVPEGTDRPDVWRRAVDVIRQPPPPYEGCFLHRDFHPGNVLFSGAGEELRISGVVDWVETSWGPAALDVAHCSTALALLHGAGAAREFVARYRAGGGRLDGGLLHWQLLDALAYAPDAEKVAAPWRELGRTDLTPEVLGGRLEEYIASLLDKDASQGLSDQSDLSGMCWGLPSK</sequence>
<evidence type="ECO:0000256" key="1">
    <source>
        <dbReference type="SAM" id="MobiDB-lite"/>
    </source>
</evidence>
<keyword evidence="5" id="KW-1185">Reference proteome</keyword>
<dbReference type="SUPFAM" id="SSF53474">
    <property type="entry name" value="alpha/beta-Hydrolases"/>
    <property type="match status" value="1"/>
</dbReference>